<evidence type="ECO:0000259" key="8">
    <source>
        <dbReference type="PROSITE" id="PS50893"/>
    </source>
</evidence>
<feature type="transmembrane region" description="Helical" evidence="7">
    <location>
        <begin position="245"/>
        <end position="265"/>
    </location>
</feature>
<dbReference type="SUPFAM" id="SSF52540">
    <property type="entry name" value="P-loop containing nucleoside triphosphate hydrolases"/>
    <property type="match status" value="1"/>
</dbReference>
<evidence type="ECO:0000256" key="1">
    <source>
        <dbReference type="ARBA" id="ARBA00004651"/>
    </source>
</evidence>
<evidence type="ECO:0000256" key="4">
    <source>
        <dbReference type="ARBA" id="ARBA00022840"/>
    </source>
</evidence>
<feature type="domain" description="ABC transporter" evidence="8">
    <location>
        <begin position="339"/>
        <end position="577"/>
    </location>
</feature>
<dbReference type="RefSeq" id="WP_197104231.1">
    <property type="nucleotide sequence ID" value="NZ_JACCEL010000009.1"/>
</dbReference>
<dbReference type="InterPro" id="IPR011527">
    <property type="entry name" value="ABC1_TM_dom"/>
</dbReference>
<dbReference type="Gene3D" id="1.20.1560.10">
    <property type="entry name" value="ABC transporter type 1, transmembrane domain"/>
    <property type="match status" value="1"/>
</dbReference>
<evidence type="ECO:0000313" key="10">
    <source>
        <dbReference type="EMBL" id="MBG9978120.1"/>
    </source>
</evidence>
<dbReference type="Proteomes" id="UP000823401">
    <property type="component" value="Unassembled WGS sequence"/>
</dbReference>
<feature type="transmembrane region" description="Helical" evidence="7">
    <location>
        <begin position="127"/>
        <end position="148"/>
    </location>
</feature>
<dbReference type="CDD" id="cd18548">
    <property type="entry name" value="ABC_6TM_Tm287_like"/>
    <property type="match status" value="1"/>
</dbReference>
<dbReference type="PROSITE" id="PS50929">
    <property type="entry name" value="ABC_TM1F"/>
    <property type="match status" value="1"/>
</dbReference>
<keyword evidence="11" id="KW-1185">Reference proteome</keyword>
<name>A0ABS0LIK7_9LACT</name>
<evidence type="ECO:0000256" key="2">
    <source>
        <dbReference type="ARBA" id="ARBA00022692"/>
    </source>
</evidence>
<evidence type="ECO:0000259" key="9">
    <source>
        <dbReference type="PROSITE" id="PS50929"/>
    </source>
</evidence>
<sequence length="587" mass="64690">MLKIFKNLTMKEALLAGLSLVFIVIQVWLDLKLPDYMSEITMLVQTEGSQMSDIYAAGGMMLLCAFGSLISAVAVAVLASKIAANFGAIVRFKLFDKVLSFSMEEISGFSTSSLITRSTNDINQVQLLIVMGLQAIIKAPIIAVWAMVKISGKSWQWSFATGVAVVFLMLTVGIAIFLAMPKFKSLQGLTDRLNGVTRENLTGLRVVRAYNAENFQEERFNTVNTELTNTHLFTSRVMSFMQPSIQLVMSGLTLAIYWIGAILINNAGFDMKLTLFSDMIVFSSYAMQIVMAFMMLIIIFILVPRASVSVQRIQEVLETKPTIIDGEVTEAPNAQKGTVEFKQVSFKYPDAEDYVIEDISFTANQGETVAFIGSTGSGKSTLINLIPRLYEATSGEVLVDGINVKDYTQAALHNRIGYVTQKARLFDGTIKSNIAYGDNGKDGFLESDIVEAVYTAQANEFVEKLEGGYDAKVTPGGTNLSGGQKQRVSIARAIARQPEIFIFDDSFSALDYQTDRQLRESLRKDCADATKLIVAQRIGTIKDADRIIVLDKGRMVGNGTHDELMKTSAEYQEIAYSQLSKEELANE</sequence>
<keyword evidence="2 7" id="KW-0812">Transmembrane</keyword>
<keyword evidence="5 7" id="KW-1133">Transmembrane helix</keyword>
<evidence type="ECO:0000256" key="3">
    <source>
        <dbReference type="ARBA" id="ARBA00022741"/>
    </source>
</evidence>
<dbReference type="PROSITE" id="PS50893">
    <property type="entry name" value="ABC_TRANSPORTER_2"/>
    <property type="match status" value="1"/>
</dbReference>
<dbReference type="InterPro" id="IPR027417">
    <property type="entry name" value="P-loop_NTPase"/>
</dbReference>
<dbReference type="PANTHER" id="PTHR43394:SF1">
    <property type="entry name" value="ATP-BINDING CASSETTE SUB-FAMILY B MEMBER 10, MITOCHONDRIAL"/>
    <property type="match status" value="1"/>
</dbReference>
<keyword evidence="3" id="KW-0547">Nucleotide-binding</keyword>
<dbReference type="GO" id="GO:0005524">
    <property type="term" value="F:ATP binding"/>
    <property type="evidence" value="ECO:0007669"/>
    <property type="project" value="UniProtKB-KW"/>
</dbReference>
<dbReference type="Gene3D" id="3.40.50.300">
    <property type="entry name" value="P-loop containing nucleotide triphosphate hydrolases"/>
    <property type="match status" value="1"/>
</dbReference>
<comment type="caution">
    <text evidence="10">The sequence shown here is derived from an EMBL/GenBank/DDBJ whole genome shotgun (WGS) entry which is preliminary data.</text>
</comment>
<dbReference type="SMART" id="SM00382">
    <property type="entry name" value="AAA"/>
    <property type="match status" value="1"/>
</dbReference>
<comment type="subcellular location">
    <subcellularLocation>
        <location evidence="1">Cell membrane</location>
        <topology evidence="1">Multi-pass membrane protein</topology>
    </subcellularLocation>
</comment>
<dbReference type="InterPro" id="IPR003593">
    <property type="entry name" value="AAA+_ATPase"/>
</dbReference>
<dbReference type="InterPro" id="IPR003439">
    <property type="entry name" value="ABC_transporter-like_ATP-bd"/>
</dbReference>
<feature type="transmembrane region" description="Helical" evidence="7">
    <location>
        <begin position="12"/>
        <end position="29"/>
    </location>
</feature>
<accession>A0ABS0LIK7</accession>
<dbReference type="SUPFAM" id="SSF90123">
    <property type="entry name" value="ABC transporter transmembrane region"/>
    <property type="match status" value="1"/>
</dbReference>
<evidence type="ECO:0000256" key="5">
    <source>
        <dbReference type="ARBA" id="ARBA00022989"/>
    </source>
</evidence>
<dbReference type="PANTHER" id="PTHR43394">
    <property type="entry name" value="ATP-DEPENDENT PERMEASE MDL1, MITOCHONDRIAL"/>
    <property type="match status" value="1"/>
</dbReference>
<dbReference type="InterPro" id="IPR039421">
    <property type="entry name" value="Type_1_exporter"/>
</dbReference>
<dbReference type="InterPro" id="IPR017871">
    <property type="entry name" value="ABC_transporter-like_CS"/>
</dbReference>
<feature type="transmembrane region" description="Helical" evidence="7">
    <location>
        <begin position="54"/>
        <end position="79"/>
    </location>
</feature>
<feature type="transmembrane region" description="Helical" evidence="7">
    <location>
        <begin position="154"/>
        <end position="179"/>
    </location>
</feature>
<dbReference type="InterPro" id="IPR036640">
    <property type="entry name" value="ABC1_TM_sf"/>
</dbReference>
<feature type="transmembrane region" description="Helical" evidence="7">
    <location>
        <begin position="285"/>
        <end position="303"/>
    </location>
</feature>
<evidence type="ECO:0000313" key="11">
    <source>
        <dbReference type="Proteomes" id="UP000823401"/>
    </source>
</evidence>
<dbReference type="PROSITE" id="PS00211">
    <property type="entry name" value="ABC_TRANSPORTER_1"/>
    <property type="match status" value="1"/>
</dbReference>
<feature type="domain" description="ABC transmembrane type-1" evidence="9">
    <location>
        <begin position="18"/>
        <end position="305"/>
    </location>
</feature>
<dbReference type="EMBL" id="JACCEL010000009">
    <property type="protein sequence ID" value="MBG9978120.1"/>
    <property type="molecule type" value="Genomic_DNA"/>
</dbReference>
<gene>
    <name evidence="10" type="ORF">HYQ42_04890</name>
</gene>
<organism evidence="10 11">
    <name type="scientific">Ruoffia tabacinasalis</name>
    <dbReference type="NCBI Taxonomy" id="87458"/>
    <lineage>
        <taxon>Bacteria</taxon>
        <taxon>Bacillati</taxon>
        <taxon>Bacillota</taxon>
        <taxon>Bacilli</taxon>
        <taxon>Lactobacillales</taxon>
        <taxon>Aerococcaceae</taxon>
        <taxon>Ruoffia</taxon>
    </lineage>
</organism>
<evidence type="ECO:0000256" key="6">
    <source>
        <dbReference type="ARBA" id="ARBA00023136"/>
    </source>
</evidence>
<dbReference type="Pfam" id="PF00664">
    <property type="entry name" value="ABC_membrane"/>
    <property type="match status" value="1"/>
</dbReference>
<keyword evidence="6 7" id="KW-0472">Membrane</keyword>
<dbReference type="Pfam" id="PF00005">
    <property type="entry name" value="ABC_tran"/>
    <property type="match status" value="1"/>
</dbReference>
<reference evidence="10 11" key="1">
    <citation type="submission" date="2020-07" db="EMBL/GenBank/DDBJ databases">
        <title>Facklamia lactis sp. nov., isolated from raw milk.</title>
        <authorList>
            <person name="Doll E.V."/>
            <person name="Huptas C."/>
            <person name="Staib L."/>
            <person name="Wenning M."/>
            <person name="Scherer S."/>
        </authorList>
    </citation>
    <scope>NUCLEOTIDE SEQUENCE [LARGE SCALE GENOMIC DNA]</scope>
    <source>
        <strain evidence="10 11">DSM 104272</strain>
    </source>
</reference>
<evidence type="ECO:0000256" key="7">
    <source>
        <dbReference type="SAM" id="Phobius"/>
    </source>
</evidence>
<protein>
    <submittedName>
        <fullName evidence="10">ABC transporter ATP-binding protein</fullName>
    </submittedName>
</protein>
<keyword evidence="4 10" id="KW-0067">ATP-binding</keyword>
<proteinExistence type="predicted"/>